<reference evidence="3 4" key="1">
    <citation type="submission" date="2015-06" db="EMBL/GenBank/DDBJ databases">
        <title>New insights into the roles of widespread benthic archaea in carbon and nitrogen cycling.</title>
        <authorList>
            <person name="Lazar C.S."/>
            <person name="Baker B.J."/>
            <person name="Seitz K.W."/>
            <person name="Hyde A.S."/>
            <person name="Dick G.J."/>
            <person name="Hinrichs K.-U."/>
            <person name="Teske A.P."/>
        </authorList>
    </citation>
    <scope>NUCLEOTIDE SEQUENCE [LARGE SCALE GENOMIC DNA]</scope>
    <source>
        <strain evidence="3">DG-45</strain>
    </source>
</reference>
<comment type="similarity">
    <text evidence="1">Belongs to the short-chain dehydrogenases/reductases (SDR) family.</text>
</comment>
<dbReference type="InterPro" id="IPR002347">
    <property type="entry name" value="SDR_fam"/>
</dbReference>
<dbReference type="NCBIfam" id="NF009466">
    <property type="entry name" value="PRK12826.1-2"/>
    <property type="match status" value="1"/>
</dbReference>
<dbReference type="Proteomes" id="UP000037210">
    <property type="component" value="Unassembled WGS sequence"/>
</dbReference>
<dbReference type="GO" id="GO:0016616">
    <property type="term" value="F:oxidoreductase activity, acting on the CH-OH group of donors, NAD or NADP as acceptor"/>
    <property type="evidence" value="ECO:0007669"/>
    <property type="project" value="TreeGrafter"/>
</dbReference>
<proteinExistence type="inferred from homology"/>
<sequence length="268" mass="29325">MTFRSQRRLDGRVAIVTGASRGIGRATALAFAREGAKMVVNYRRERSKAEEVVEKIDEMGGEAFAFKADVSDPGAVEMMMEETMDRFAGVDILVNNAGVHMGQGPLLEFDMEDFDPMWDVNVKGVLNCTRAVASHMMDKRYGKVVNIASVAGFGTASLPGNMLYSSTKAAVIVLTKRLALELGQYGIHVNAIAPGLILTDMAMDVQSSEENTEDFLRSRREKRMLRRLGEPEDVANVALFLASDESSFITGQVISVDGGLLNFITHSY</sequence>
<dbReference type="GO" id="GO:0048038">
    <property type="term" value="F:quinone binding"/>
    <property type="evidence" value="ECO:0007669"/>
    <property type="project" value="TreeGrafter"/>
</dbReference>
<dbReference type="EMBL" id="LFWZ01000013">
    <property type="protein sequence ID" value="KON31107.1"/>
    <property type="molecule type" value="Genomic_DNA"/>
</dbReference>
<accession>A0A0M0BR95</accession>
<dbReference type="NCBIfam" id="NF005559">
    <property type="entry name" value="PRK07231.1"/>
    <property type="match status" value="1"/>
</dbReference>
<organism evidence="3 4">
    <name type="scientific">miscellaneous Crenarchaeota group-15 archaeon DG-45</name>
    <dbReference type="NCBI Taxonomy" id="1685127"/>
    <lineage>
        <taxon>Archaea</taxon>
        <taxon>Candidatus Bathyarchaeota</taxon>
        <taxon>MCG-15</taxon>
    </lineage>
</organism>
<evidence type="ECO:0000256" key="2">
    <source>
        <dbReference type="ARBA" id="ARBA00023002"/>
    </source>
</evidence>
<protein>
    <recommendedName>
        <fullName evidence="5">Short-chain dehydrogenase</fullName>
    </recommendedName>
</protein>
<dbReference type="PANTHER" id="PTHR42760:SF133">
    <property type="entry name" value="3-OXOACYL-[ACYL-CARRIER-PROTEIN] REDUCTASE"/>
    <property type="match status" value="1"/>
</dbReference>
<dbReference type="PATRIC" id="fig|1685127.3.peg.535"/>
<gene>
    <name evidence="3" type="ORF">AC482_02015</name>
</gene>
<dbReference type="PANTHER" id="PTHR42760">
    <property type="entry name" value="SHORT-CHAIN DEHYDROGENASES/REDUCTASES FAMILY MEMBER"/>
    <property type="match status" value="1"/>
</dbReference>
<evidence type="ECO:0000313" key="3">
    <source>
        <dbReference type="EMBL" id="KON31107.1"/>
    </source>
</evidence>
<evidence type="ECO:0008006" key="5">
    <source>
        <dbReference type="Google" id="ProtNLM"/>
    </source>
</evidence>
<comment type="caution">
    <text evidence="3">The sequence shown here is derived from an EMBL/GenBank/DDBJ whole genome shotgun (WGS) entry which is preliminary data.</text>
</comment>
<name>A0A0M0BR95_9ARCH</name>
<keyword evidence="2" id="KW-0560">Oxidoreductase</keyword>
<dbReference type="PRINTS" id="PR00081">
    <property type="entry name" value="GDHRDH"/>
</dbReference>
<dbReference type="PRINTS" id="PR00080">
    <property type="entry name" value="SDRFAMILY"/>
</dbReference>
<dbReference type="GO" id="GO:0006633">
    <property type="term" value="P:fatty acid biosynthetic process"/>
    <property type="evidence" value="ECO:0007669"/>
    <property type="project" value="TreeGrafter"/>
</dbReference>
<dbReference type="Gene3D" id="3.40.50.720">
    <property type="entry name" value="NAD(P)-binding Rossmann-like Domain"/>
    <property type="match status" value="1"/>
</dbReference>
<dbReference type="InterPro" id="IPR036291">
    <property type="entry name" value="NAD(P)-bd_dom_sf"/>
</dbReference>
<evidence type="ECO:0000313" key="4">
    <source>
        <dbReference type="Proteomes" id="UP000037210"/>
    </source>
</evidence>
<dbReference type="SUPFAM" id="SSF51735">
    <property type="entry name" value="NAD(P)-binding Rossmann-fold domains"/>
    <property type="match status" value="1"/>
</dbReference>
<evidence type="ECO:0000256" key="1">
    <source>
        <dbReference type="ARBA" id="ARBA00006484"/>
    </source>
</evidence>
<dbReference type="FunFam" id="3.40.50.720:FF:000084">
    <property type="entry name" value="Short-chain dehydrogenase reductase"/>
    <property type="match status" value="1"/>
</dbReference>
<dbReference type="Pfam" id="PF13561">
    <property type="entry name" value="adh_short_C2"/>
    <property type="match status" value="1"/>
</dbReference>
<dbReference type="AlphaFoldDB" id="A0A0M0BR95"/>